<feature type="domain" description="2-oxoacid dehydrogenase acyltransferase catalytic" evidence="5">
    <location>
        <begin position="212"/>
        <end position="438"/>
    </location>
</feature>
<evidence type="ECO:0000259" key="5">
    <source>
        <dbReference type="Pfam" id="PF00198"/>
    </source>
</evidence>
<protein>
    <submittedName>
        <fullName evidence="6">2-oxo acid dehydrogenase subunit E2</fullName>
    </submittedName>
</protein>
<name>A0ABX6IPZ1_9ACTN</name>
<feature type="region of interest" description="Disordered" evidence="4">
    <location>
        <begin position="114"/>
        <end position="205"/>
    </location>
</feature>
<keyword evidence="3" id="KW-0012">Acyltransferase</keyword>
<evidence type="ECO:0000256" key="2">
    <source>
        <dbReference type="ARBA" id="ARBA00022679"/>
    </source>
</evidence>
<dbReference type="SUPFAM" id="SSF52777">
    <property type="entry name" value="CoA-dependent acyltransferases"/>
    <property type="match status" value="1"/>
</dbReference>
<dbReference type="InterPro" id="IPR001078">
    <property type="entry name" value="2-oxoacid_DH_actylTfrase"/>
</dbReference>
<dbReference type="EMBL" id="CP045809">
    <property type="protein sequence ID" value="QHN37295.1"/>
    <property type="molecule type" value="Genomic_DNA"/>
</dbReference>
<organism evidence="6 7">
    <name type="scientific">Gordonia pseudamarae</name>
    <dbReference type="NCBI Taxonomy" id="2831662"/>
    <lineage>
        <taxon>Bacteria</taxon>
        <taxon>Bacillati</taxon>
        <taxon>Actinomycetota</taxon>
        <taxon>Actinomycetes</taxon>
        <taxon>Mycobacteriales</taxon>
        <taxon>Gordoniaceae</taxon>
        <taxon>Gordonia</taxon>
    </lineage>
</organism>
<dbReference type="SUPFAM" id="SSF52922">
    <property type="entry name" value="TK C-terminal domain-like"/>
    <property type="match status" value="1"/>
</dbReference>
<evidence type="ECO:0000313" key="7">
    <source>
        <dbReference type="Proteomes" id="UP001059836"/>
    </source>
</evidence>
<feature type="compositionally biased region" description="Low complexity" evidence="4">
    <location>
        <begin position="114"/>
        <end position="156"/>
    </location>
</feature>
<keyword evidence="7" id="KW-1185">Reference proteome</keyword>
<dbReference type="InterPro" id="IPR009014">
    <property type="entry name" value="Transketo_C/PFOR_II"/>
</dbReference>
<comment type="cofactor">
    <cofactor evidence="1">
        <name>(R)-lipoate</name>
        <dbReference type="ChEBI" id="CHEBI:83088"/>
    </cofactor>
</comment>
<sequence length="442" mass="45167">MTLGGAINSGLAAAMAADDRVMVVGEDVGVLGGVFRVTDGRTDTARACRDGTDCTLITYGASVAPAMAAAQAAEEDGYVELPSPVAGVVETLHAAEGDIVDVGTVIVSIRVGGPAAARSGPPATVAEGSGATTVTSAGAAAEGAPAAAPEPAVSEPAEPEPAEPGPKVQTLVGTGPSAPVERTRHLRPRSELPAHPSRNAGAARDQVPLVADTRVPIRGVRRTTAQAMTQSAFTAPHVTEWLAVDVTATTELVASLRADPRWAGIRINPMLFVAKALVTALERFPDANSRWDERAGEIVRFGSVNLGIAVASARGLVVPNIKGADSMGLRDLADAVDRLVATARDGVLRPADMSGGTATVTNIGALGVDAGTPILNPGEAVILAFGAIRPTPWVVDGRVEVRRVAQLALSFDHRLVDGELGSAVLTEVARVLRDPVGALIDR</sequence>
<dbReference type="SUPFAM" id="SSF52518">
    <property type="entry name" value="Thiamin diphosphate-binding fold (THDP-binding)"/>
    <property type="match status" value="1"/>
</dbReference>
<dbReference type="SUPFAM" id="SSF51230">
    <property type="entry name" value="Single hybrid motif"/>
    <property type="match status" value="1"/>
</dbReference>
<evidence type="ECO:0000256" key="3">
    <source>
        <dbReference type="ARBA" id="ARBA00023315"/>
    </source>
</evidence>
<dbReference type="PANTHER" id="PTHR43178:SF5">
    <property type="entry name" value="LIPOAMIDE ACYLTRANSFERASE COMPONENT OF BRANCHED-CHAIN ALPHA-KETO ACID DEHYDROGENASE COMPLEX, MITOCHONDRIAL"/>
    <property type="match status" value="1"/>
</dbReference>
<gene>
    <name evidence="6" type="ORF">GII31_03065</name>
</gene>
<accession>A0ABX6IPZ1</accession>
<dbReference type="Gene3D" id="3.30.559.10">
    <property type="entry name" value="Chloramphenicol acetyltransferase-like domain"/>
    <property type="match status" value="1"/>
</dbReference>
<evidence type="ECO:0000256" key="1">
    <source>
        <dbReference type="ARBA" id="ARBA00001938"/>
    </source>
</evidence>
<evidence type="ECO:0000256" key="4">
    <source>
        <dbReference type="SAM" id="MobiDB-lite"/>
    </source>
</evidence>
<reference evidence="6" key="1">
    <citation type="journal article" date="2021" name="Nat. Microbiol.">
        <title>Cocultivation of an ultrasmall environmental parasitic bacterium with lytic ability against bacteria associated with wastewater foams.</title>
        <authorList>
            <person name="Batinovic S."/>
            <person name="Rose J.J.A."/>
            <person name="Ratcliffe J."/>
            <person name="Seviour R.J."/>
            <person name="Petrovski S."/>
        </authorList>
    </citation>
    <scope>NUCLEOTIDE SEQUENCE</scope>
    <source>
        <strain evidence="6">CON9</strain>
    </source>
</reference>
<evidence type="ECO:0000313" key="6">
    <source>
        <dbReference type="EMBL" id="QHN37295.1"/>
    </source>
</evidence>
<keyword evidence="2" id="KW-0808">Transferase</keyword>
<dbReference type="Gene3D" id="2.40.50.100">
    <property type="match status" value="1"/>
</dbReference>
<dbReference type="InterPro" id="IPR029061">
    <property type="entry name" value="THDP-binding"/>
</dbReference>
<dbReference type="Gene3D" id="3.40.50.970">
    <property type="match status" value="1"/>
</dbReference>
<dbReference type="PANTHER" id="PTHR43178">
    <property type="entry name" value="DIHYDROLIPOAMIDE ACETYLTRANSFERASE COMPONENT OF PYRUVATE DEHYDROGENASE COMPLEX"/>
    <property type="match status" value="1"/>
</dbReference>
<dbReference type="Pfam" id="PF00198">
    <property type="entry name" value="2-oxoacid_dh"/>
    <property type="match status" value="1"/>
</dbReference>
<dbReference type="InterPro" id="IPR050743">
    <property type="entry name" value="2-oxoacid_DH_E2_comp"/>
</dbReference>
<proteinExistence type="predicted"/>
<dbReference type="Proteomes" id="UP001059836">
    <property type="component" value="Chromosome"/>
</dbReference>
<dbReference type="InterPro" id="IPR023213">
    <property type="entry name" value="CAT-like_dom_sf"/>
</dbReference>
<dbReference type="InterPro" id="IPR011053">
    <property type="entry name" value="Single_hybrid_motif"/>
</dbReference>